<dbReference type="Gene3D" id="3.40.50.11190">
    <property type="match status" value="1"/>
</dbReference>
<dbReference type="RefSeq" id="WP_131937613.1">
    <property type="nucleotide sequence ID" value="NZ_CP037747.1"/>
</dbReference>
<evidence type="ECO:0000313" key="1">
    <source>
        <dbReference type="EMBL" id="TXK59213.1"/>
    </source>
</evidence>
<dbReference type="EMBL" id="VRMA01000015">
    <property type="protein sequence ID" value="TXK59213.1"/>
    <property type="molecule type" value="Genomic_DNA"/>
</dbReference>
<proteinExistence type="predicted"/>
<dbReference type="GO" id="GO:0016787">
    <property type="term" value="F:hydrolase activity"/>
    <property type="evidence" value="ECO:0007669"/>
    <property type="project" value="UniProtKB-KW"/>
</dbReference>
<keyword evidence="2" id="KW-1185">Reference proteome</keyword>
<comment type="caution">
    <text evidence="1">The sequence shown here is derived from an EMBL/GenBank/DDBJ whole genome shotgun (WGS) entry which is preliminary data.</text>
</comment>
<evidence type="ECO:0000313" key="2">
    <source>
        <dbReference type="Proteomes" id="UP000321317"/>
    </source>
</evidence>
<sequence>MKILIRADSSFKIGHGHIQRCLILAKQYERLGHEVSFACLELEGNIIGKIPNEVFLLESSSLNELCSLIEDEGFTLLVIDNYAFSEQDERAIKAMCEVQILSFDDEIKPHFCDILLNVNAYAKPALYKNLVPLNCELRCGFSYALIREEFYEEAKKKRKKIWDIFICMGGTDSKNFSAKIALDFPKSFKILIATTSANKNLKALKHLAQNSSNISLAVDLEHFAKAMNESKKLIIQASSLVNEALLLKANFKAICTHKNQEKIAKWLLEKDYEVEYR</sequence>
<keyword evidence="1" id="KW-0378">Hydrolase</keyword>
<dbReference type="NCBIfam" id="TIGR03590">
    <property type="entry name" value="PseG"/>
    <property type="match status" value="1"/>
</dbReference>
<dbReference type="EC" id="3.6.1.57" evidence="1"/>
<organism evidence="1 2">
    <name type="scientific">Campylobacter helveticus</name>
    <dbReference type="NCBI Taxonomy" id="28898"/>
    <lineage>
        <taxon>Bacteria</taxon>
        <taxon>Pseudomonadati</taxon>
        <taxon>Campylobacterota</taxon>
        <taxon>Epsilonproteobacteria</taxon>
        <taxon>Campylobacterales</taxon>
        <taxon>Campylobacteraceae</taxon>
        <taxon>Campylobacter</taxon>
    </lineage>
</organism>
<dbReference type="Proteomes" id="UP000321317">
    <property type="component" value="Unassembled WGS sequence"/>
</dbReference>
<dbReference type="InterPro" id="IPR020023">
    <property type="entry name" value="PseG"/>
</dbReference>
<accession>A0ABY3L3E5</accession>
<name>A0ABY3L3E5_9BACT</name>
<reference evidence="1 2" key="1">
    <citation type="submission" date="2019-08" db="EMBL/GenBank/DDBJ databases">
        <title>Rapid identification of Enteric Bacteria from Whole Genome Sequences (WGS) using Average Nucleotide Identity (ANI).</title>
        <authorList>
            <person name="Lane C."/>
        </authorList>
    </citation>
    <scope>NUCLEOTIDE SEQUENCE [LARGE SCALE GENOMIC DNA]</scope>
    <source>
        <strain evidence="1 2">D4984</strain>
    </source>
</reference>
<gene>
    <name evidence="1" type="primary">pseG</name>
    <name evidence="1" type="ORF">FVD16_01610</name>
</gene>
<protein>
    <submittedName>
        <fullName evidence="1">UDP-2,4-diacetamido-2,4, 6-trideoxy-beta-L-altropyranose hydrolase</fullName>
        <ecNumber evidence="1">3.6.1.57</ecNumber>
    </submittedName>
</protein>
<dbReference type="Gene3D" id="3.40.50.2000">
    <property type="entry name" value="Glycogen Phosphorylase B"/>
    <property type="match status" value="1"/>
</dbReference>